<reference evidence="9 10" key="1">
    <citation type="submission" date="2018-05" db="EMBL/GenBank/DDBJ databases">
        <title>Draft genome sequence of Scytalidium lignicola DSM 105466, a ubiquitous saprotrophic fungus.</title>
        <authorList>
            <person name="Buettner E."/>
            <person name="Gebauer A.M."/>
            <person name="Hofrichter M."/>
            <person name="Liers C."/>
            <person name="Kellner H."/>
        </authorList>
    </citation>
    <scope>NUCLEOTIDE SEQUENCE [LARGE SCALE GENOMIC DNA]</scope>
    <source>
        <strain evidence="9 10">DSM 105466</strain>
    </source>
</reference>
<comment type="caution">
    <text evidence="9">The sequence shown here is derived from an EMBL/GenBank/DDBJ whole genome shotgun (WGS) entry which is preliminary data.</text>
</comment>
<keyword evidence="3 6" id="KW-0812">Transmembrane</keyword>
<dbReference type="InterPro" id="IPR033118">
    <property type="entry name" value="EXPERA"/>
</dbReference>
<evidence type="ECO:0000256" key="5">
    <source>
        <dbReference type="ARBA" id="ARBA00023136"/>
    </source>
</evidence>
<dbReference type="Proteomes" id="UP000258309">
    <property type="component" value="Unassembled WGS sequence"/>
</dbReference>
<dbReference type="GO" id="GO:0016125">
    <property type="term" value="P:sterol metabolic process"/>
    <property type="evidence" value="ECO:0007669"/>
    <property type="project" value="InterPro"/>
</dbReference>
<dbReference type="PANTHER" id="PTHR14207:SF1">
    <property type="entry name" value="EMOPAMIL-BINDING PROTEIN-LIKE"/>
    <property type="match status" value="1"/>
</dbReference>
<proteinExistence type="inferred from homology"/>
<evidence type="ECO:0000313" key="9">
    <source>
        <dbReference type="EMBL" id="RFU29721.1"/>
    </source>
</evidence>
<evidence type="ECO:0000256" key="2">
    <source>
        <dbReference type="ARBA" id="ARBA00008337"/>
    </source>
</evidence>
<comment type="similarity">
    <text evidence="2">Belongs to the EBP family.</text>
</comment>
<organism evidence="9 10">
    <name type="scientific">Scytalidium lignicola</name>
    <name type="common">Hyphomycete</name>
    <dbReference type="NCBI Taxonomy" id="5539"/>
    <lineage>
        <taxon>Eukaryota</taxon>
        <taxon>Fungi</taxon>
        <taxon>Dikarya</taxon>
        <taxon>Ascomycota</taxon>
        <taxon>Pezizomycotina</taxon>
        <taxon>Leotiomycetes</taxon>
        <taxon>Leotiomycetes incertae sedis</taxon>
        <taxon>Scytalidium</taxon>
    </lineage>
</organism>
<comment type="subcellular location">
    <subcellularLocation>
        <location evidence="1">Membrane</location>
        <topology evidence="1">Multi-pass membrane protein</topology>
    </subcellularLocation>
</comment>
<dbReference type="GO" id="GO:0005783">
    <property type="term" value="C:endoplasmic reticulum"/>
    <property type="evidence" value="ECO:0007669"/>
    <property type="project" value="TreeGrafter"/>
</dbReference>
<evidence type="ECO:0000256" key="3">
    <source>
        <dbReference type="ARBA" id="ARBA00022692"/>
    </source>
</evidence>
<dbReference type="OrthoDB" id="5415655at2759"/>
<dbReference type="Pfam" id="PF05241">
    <property type="entry name" value="EBP"/>
    <property type="match status" value="1"/>
</dbReference>
<feature type="transmembrane region" description="Helical" evidence="7">
    <location>
        <begin position="193"/>
        <end position="215"/>
    </location>
</feature>
<keyword evidence="4 6" id="KW-1133">Transmembrane helix</keyword>
<gene>
    <name evidence="9" type="ORF">B7463_g6594</name>
</gene>
<evidence type="ECO:0000313" key="10">
    <source>
        <dbReference type="Proteomes" id="UP000258309"/>
    </source>
</evidence>
<name>A0A3E2H958_SCYLI</name>
<dbReference type="STRING" id="5539.A0A3E2H958"/>
<feature type="non-terminal residue" evidence="9">
    <location>
        <position position="1"/>
    </location>
</feature>
<evidence type="ECO:0000256" key="7">
    <source>
        <dbReference type="SAM" id="Phobius"/>
    </source>
</evidence>
<sequence length="245" mass="28096">MSSPPELFDQTTLLSLSAVLIFLSSSYLLSQRVLSRNTPTSLRILFIWHAFDVLIHTFLEGSFLYNCFTVYRNFDPAIDHPASVTNFLGRPDRVYGSAYGDNWAAQLWQIYARADKRWGGADLTVISLELLTVLGAGPLAAYICYGIAKKDVRVSFWMIVLATGELYGGFMTFCPEWLTGNLNLDTSNWMYKWLYLIFFNMLWVFIPLYAMYVAYYDINNAFLVRNGVMNARLALERQEEAKKSK</sequence>
<keyword evidence="10" id="KW-1185">Reference proteome</keyword>
<dbReference type="GO" id="GO:0047750">
    <property type="term" value="F:cholestenol delta-isomerase activity"/>
    <property type="evidence" value="ECO:0007669"/>
    <property type="project" value="InterPro"/>
</dbReference>
<feature type="transmembrane region" description="Helical" evidence="7">
    <location>
        <begin position="154"/>
        <end position="173"/>
    </location>
</feature>
<feature type="non-terminal residue" evidence="9">
    <location>
        <position position="245"/>
    </location>
</feature>
<dbReference type="EMBL" id="NCSJ02000119">
    <property type="protein sequence ID" value="RFU29721.1"/>
    <property type="molecule type" value="Genomic_DNA"/>
</dbReference>
<dbReference type="PANTHER" id="PTHR14207">
    <property type="entry name" value="STEROL ISOMERASE"/>
    <property type="match status" value="1"/>
</dbReference>
<dbReference type="PROSITE" id="PS51751">
    <property type="entry name" value="EXPERA"/>
    <property type="match status" value="1"/>
</dbReference>
<dbReference type="InterPro" id="IPR007905">
    <property type="entry name" value="EBP"/>
</dbReference>
<evidence type="ECO:0000259" key="8">
    <source>
        <dbReference type="PROSITE" id="PS51751"/>
    </source>
</evidence>
<accession>A0A3E2H958</accession>
<evidence type="ECO:0000256" key="4">
    <source>
        <dbReference type="ARBA" id="ARBA00022989"/>
    </source>
</evidence>
<feature type="domain" description="EXPERA" evidence="8">
    <location>
        <begin position="41"/>
        <end position="211"/>
    </location>
</feature>
<dbReference type="AlphaFoldDB" id="A0A3E2H958"/>
<feature type="transmembrane region" description="Helical" evidence="7">
    <location>
        <begin position="42"/>
        <end position="59"/>
    </location>
</feature>
<dbReference type="OMA" id="VYLWLYL"/>
<dbReference type="GO" id="GO:0016020">
    <property type="term" value="C:membrane"/>
    <property type="evidence" value="ECO:0007669"/>
    <property type="project" value="UniProtKB-SubCell"/>
</dbReference>
<evidence type="ECO:0000256" key="1">
    <source>
        <dbReference type="ARBA" id="ARBA00004141"/>
    </source>
</evidence>
<feature type="transmembrane region" description="Helical" evidence="7">
    <location>
        <begin position="125"/>
        <end position="147"/>
    </location>
</feature>
<keyword evidence="5 6" id="KW-0472">Membrane</keyword>
<feature type="transmembrane region" description="Helical" evidence="7">
    <location>
        <begin position="12"/>
        <end position="30"/>
    </location>
</feature>
<protein>
    <recommendedName>
        <fullName evidence="8">EXPERA domain-containing protein</fullName>
    </recommendedName>
</protein>
<evidence type="ECO:0000256" key="6">
    <source>
        <dbReference type="PROSITE-ProRule" id="PRU01087"/>
    </source>
</evidence>